<accession>A0A9X3KIT0</accession>
<comment type="caution">
    <text evidence="3">The sequence shown here is derived from an EMBL/GenBank/DDBJ whole genome shotgun (WGS) entry which is preliminary data.</text>
</comment>
<protein>
    <submittedName>
        <fullName evidence="3">Uncharacterized protein</fullName>
    </submittedName>
</protein>
<dbReference type="EMBL" id="JAPZLT010000018">
    <property type="protein sequence ID" value="MCZ7912471.1"/>
    <property type="molecule type" value="Genomic_DNA"/>
</dbReference>
<reference evidence="3" key="1">
    <citation type="submission" date="2022-12" db="EMBL/GenBank/DDBJ databases">
        <title>Draft genome sequences of 22 rhizogenic Agrobacterium biovar 1 strains, the causative agent of hairy root disease.</title>
        <authorList>
            <person name="Kim N."/>
            <person name="Vargas P."/>
            <person name="Rediers H."/>
        </authorList>
    </citation>
    <scope>NUCLEOTIDE SEQUENCE</scope>
    <source>
        <strain evidence="3">ST07.17.026</strain>
    </source>
</reference>
<feature type="chain" id="PRO_5040985559" evidence="2">
    <location>
        <begin position="28"/>
        <end position="85"/>
    </location>
</feature>
<evidence type="ECO:0000256" key="2">
    <source>
        <dbReference type="SAM" id="SignalP"/>
    </source>
</evidence>
<keyword evidence="4" id="KW-1185">Reference proteome</keyword>
<feature type="region of interest" description="Disordered" evidence="1">
    <location>
        <begin position="32"/>
        <end position="85"/>
    </location>
</feature>
<sequence length="85" mass="9373">MSQVFTPGKVALLASLTLTVAASQAHAIPVQPQLPGHSHIVLVDDDGDDDDDDDNRFSRRYRGDNESWPSFRGSSRDDDDDDDDD</sequence>
<feature type="signal peptide" evidence="2">
    <location>
        <begin position="1"/>
        <end position="27"/>
    </location>
</feature>
<evidence type="ECO:0000313" key="4">
    <source>
        <dbReference type="Proteomes" id="UP001151309"/>
    </source>
</evidence>
<dbReference type="Proteomes" id="UP001151309">
    <property type="component" value="Unassembled WGS sequence"/>
</dbReference>
<dbReference type="RefSeq" id="WP_269832866.1">
    <property type="nucleotide sequence ID" value="NZ_JAPZLT010000018.1"/>
</dbReference>
<proteinExistence type="predicted"/>
<feature type="compositionally biased region" description="Basic and acidic residues" evidence="1">
    <location>
        <begin position="55"/>
        <end position="65"/>
    </location>
</feature>
<evidence type="ECO:0000256" key="1">
    <source>
        <dbReference type="SAM" id="MobiDB-lite"/>
    </source>
</evidence>
<dbReference type="AlphaFoldDB" id="A0A9X3KIT0"/>
<name>A0A9X3KIT0_9HYPH</name>
<organism evidence="3 4">
    <name type="scientific">Agrobacterium leguminum</name>
    <dbReference type="NCBI Taxonomy" id="2792015"/>
    <lineage>
        <taxon>Bacteria</taxon>
        <taxon>Pseudomonadati</taxon>
        <taxon>Pseudomonadota</taxon>
        <taxon>Alphaproteobacteria</taxon>
        <taxon>Hyphomicrobiales</taxon>
        <taxon>Rhizobiaceae</taxon>
        <taxon>Rhizobium/Agrobacterium group</taxon>
        <taxon>Agrobacterium</taxon>
    </lineage>
</organism>
<feature type="compositionally biased region" description="Acidic residues" evidence="1">
    <location>
        <begin position="43"/>
        <end position="54"/>
    </location>
</feature>
<evidence type="ECO:0000313" key="3">
    <source>
        <dbReference type="EMBL" id="MCZ7912471.1"/>
    </source>
</evidence>
<gene>
    <name evidence="3" type="ORF">O9X94_24375</name>
</gene>
<keyword evidence="2" id="KW-0732">Signal</keyword>